<dbReference type="GO" id="GO:0000502">
    <property type="term" value="C:proteasome complex"/>
    <property type="evidence" value="ECO:0007669"/>
    <property type="project" value="UniProtKB-KW"/>
</dbReference>
<evidence type="ECO:0000259" key="7">
    <source>
        <dbReference type="PROSITE" id="PS50249"/>
    </source>
</evidence>
<keyword evidence="4" id="KW-0862">Zinc</keyword>
<feature type="region of interest" description="Disordered" evidence="6">
    <location>
        <begin position="40"/>
        <end position="91"/>
    </location>
</feature>
<protein>
    <submittedName>
        <fullName evidence="8">Proteasome lid subunit RPN8/RPN11, contains Jab1/MPN metalloenzyme (JAMM) motif</fullName>
    </submittedName>
</protein>
<evidence type="ECO:0000256" key="3">
    <source>
        <dbReference type="ARBA" id="ARBA00022801"/>
    </source>
</evidence>
<feature type="domain" description="MPN" evidence="7">
    <location>
        <begin position="10"/>
        <end position="163"/>
    </location>
</feature>
<dbReference type="PANTHER" id="PTHR34858">
    <property type="entry name" value="CYSO-CYSTEINE PEPTIDASE"/>
    <property type="match status" value="1"/>
</dbReference>
<name>A0A521E5H7_9EURY</name>
<dbReference type="SMART" id="SM00232">
    <property type="entry name" value="JAB_MPN"/>
    <property type="match status" value="1"/>
</dbReference>
<keyword evidence="3" id="KW-0378">Hydrolase</keyword>
<dbReference type="NCBIfam" id="NF041370">
    <property type="entry name" value="desamp_Halo"/>
    <property type="match status" value="1"/>
</dbReference>
<dbReference type="InterPro" id="IPR000555">
    <property type="entry name" value="JAMM/MPN+_dom"/>
</dbReference>
<keyword evidence="1" id="KW-0645">Protease</keyword>
<evidence type="ECO:0000313" key="8">
    <source>
        <dbReference type="EMBL" id="SMO79204.1"/>
    </source>
</evidence>
<accession>A0A521E5H7</accession>
<dbReference type="Pfam" id="PF14464">
    <property type="entry name" value="Prok-JAB"/>
    <property type="match status" value="1"/>
</dbReference>
<keyword evidence="5" id="KW-0482">Metalloprotease</keyword>
<dbReference type="AlphaFoldDB" id="A0A521E5H7"/>
<sequence length="176" mass="19122">MPRSRVVSTVIEFTRAAYDAVVNHAVRGDPDEVCGVLAGTRADREDRESDADSGRNVDRESGAESGSDTNRGRSRVTEVRPAENVAETPETRYRIDPEEAVAVVESIENDGLDVVGFYHSHPAGPARPSGTDVARATWVGYSYAICALDGHPFVGSWRWRGEDGGFDREAVGIRSE</sequence>
<evidence type="ECO:0000256" key="2">
    <source>
        <dbReference type="ARBA" id="ARBA00022723"/>
    </source>
</evidence>
<dbReference type="GO" id="GO:0006508">
    <property type="term" value="P:proteolysis"/>
    <property type="evidence" value="ECO:0007669"/>
    <property type="project" value="UniProtKB-KW"/>
</dbReference>
<dbReference type="CDD" id="cd08070">
    <property type="entry name" value="MPN_like"/>
    <property type="match status" value="1"/>
</dbReference>
<dbReference type="PANTHER" id="PTHR34858:SF1">
    <property type="entry name" value="CYSO-CYSTEINE PEPTIDASE"/>
    <property type="match status" value="1"/>
</dbReference>
<keyword evidence="8" id="KW-0647">Proteasome</keyword>
<feature type="compositionally biased region" description="Basic and acidic residues" evidence="6">
    <location>
        <begin position="41"/>
        <end position="62"/>
    </location>
</feature>
<reference evidence="8 9" key="1">
    <citation type="submission" date="2017-05" db="EMBL/GenBank/DDBJ databases">
        <authorList>
            <person name="Varghese N."/>
            <person name="Submissions S."/>
        </authorList>
    </citation>
    <scope>NUCLEOTIDE SEQUENCE [LARGE SCALE GENOMIC DNA]</scope>
    <source>
        <strain evidence="8 9">DSM 19504</strain>
    </source>
</reference>
<dbReference type="EMBL" id="FXTD01000009">
    <property type="protein sequence ID" value="SMO79204.1"/>
    <property type="molecule type" value="Genomic_DNA"/>
</dbReference>
<dbReference type="GO" id="GO:0008270">
    <property type="term" value="F:zinc ion binding"/>
    <property type="evidence" value="ECO:0007669"/>
    <property type="project" value="TreeGrafter"/>
</dbReference>
<dbReference type="InterPro" id="IPR053551">
    <property type="entry name" value="Metalloprotease_DSAMP"/>
</dbReference>
<evidence type="ECO:0000256" key="1">
    <source>
        <dbReference type="ARBA" id="ARBA00022670"/>
    </source>
</evidence>
<dbReference type="Gene3D" id="3.40.140.10">
    <property type="entry name" value="Cytidine Deaminase, domain 2"/>
    <property type="match status" value="1"/>
</dbReference>
<dbReference type="Proteomes" id="UP000319712">
    <property type="component" value="Unassembled WGS sequence"/>
</dbReference>
<keyword evidence="9" id="KW-1185">Reference proteome</keyword>
<dbReference type="InterPro" id="IPR037518">
    <property type="entry name" value="MPN"/>
</dbReference>
<gene>
    <name evidence="8" type="ORF">SAMN06264867_10980</name>
</gene>
<organism evidence="8 9">
    <name type="scientific">Halorubrum cibi</name>
    <dbReference type="NCBI Taxonomy" id="413815"/>
    <lineage>
        <taxon>Archaea</taxon>
        <taxon>Methanobacteriati</taxon>
        <taxon>Methanobacteriota</taxon>
        <taxon>Stenosarchaea group</taxon>
        <taxon>Halobacteria</taxon>
        <taxon>Halobacteriales</taxon>
        <taxon>Haloferacaceae</taxon>
        <taxon>Halorubrum</taxon>
    </lineage>
</organism>
<evidence type="ECO:0000256" key="5">
    <source>
        <dbReference type="ARBA" id="ARBA00023049"/>
    </source>
</evidence>
<evidence type="ECO:0000256" key="4">
    <source>
        <dbReference type="ARBA" id="ARBA00022833"/>
    </source>
</evidence>
<dbReference type="SUPFAM" id="SSF102712">
    <property type="entry name" value="JAB1/MPN domain"/>
    <property type="match status" value="1"/>
</dbReference>
<dbReference type="GO" id="GO:0008235">
    <property type="term" value="F:metalloexopeptidase activity"/>
    <property type="evidence" value="ECO:0007669"/>
    <property type="project" value="TreeGrafter"/>
</dbReference>
<dbReference type="InterPro" id="IPR051929">
    <property type="entry name" value="VirAsm_ModProt"/>
</dbReference>
<evidence type="ECO:0000256" key="6">
    <source>
        <dbReference type="SAM" id="MobiDB-lite"/>
    </source>
</evidence>
<keyword evidence="2" id="KW-0479">Metal-binding</keyword>
<dbReference type="InterPro" id="IPR028090">
    <property type="entry name" value="JAB_dom_prok"/>
</dbReference>
<proteinExistence type="predicted"/>
<dbReference type="PROSITE" id="PS50249">
    <property type="entry name" value="MPN"/>
    <property type="match status" value="1"/>
</dbReference>
<evidence type="ECO:0000313" key="9">
    <source>
        <dbReference type="Proteomes" id="UP000319712"/>
    </source>
</evidence>